<organism evidence="1 2">
    <name type="scientific">Sinorhizobium meliloti CCNWSX0020</name>
    <dbReference type="NCBI Taxonomy" id="1107881"/>
    <lineage>
        <taxon>Bacteria</taxon>
        <taxon>Pseudomonadati</taxon>
        <taxon>Pseudomonadota</taxon>
        <taxon>Alphaproteobacteria</taxon>
        <taxon>Hyphomicrobiales</taxon>
        <taxon>Rhizobiaceae</taxon>
        <taxon>Sinorhizobium/Ensifer group</taxon>
        <taxon>Sinorhizobium</taxon>
    </lineage>
</organism>
<dbReference type="SUPFAM" id="SSF53474">
    <property type="entry name" value="alpha/beta-Hydrolases"/>
    <property type="match status" value="1"/>
</dbReference>
<dbReference type="Gene3D" id="3.40.50.1820">
    <property type="entry name" value="alpha/beta hydrolase"/>
    <property type="match status" value="1"/>
</dbReference>
<dbReference type="Proteomes" id="UP000004038">
    <property type="component" value="Unassembled WGS sequence"/>
</dbReference>
<name>H0FVR9_RHIML</name>
<dbReference type="GO" id="GO:0016787">
    <property type="term" value="F:hydrolase activity"/>
    <property type="evidence" value="ECO:0007669"/>
    <property type="project" value="UniProtKB-KW"/>
</dbReference>
<sequence>MALLPNPEAGIARLTKDGYVAIAAANPLRSVASDAVSVAAVVRAIDRPGVLVGHSYGGPIITEAAKGNP</sequence>
<protein>
    <submittedName>
        <fullName evidence="1">Alpha/beta hydrolase fold protein</fullName>
    </submittedName>
</protein>
<gene>
    <name evidence="1" type="ORF">SM0020_06367</name>
</gene>
<dbReference type="AlphaFoldDB" id="H0FVR9"/>
<dbReference type="InterPro" id="IPR029058">
    <property type="entry name" value="AB_hydrolase_fold"/>
</dbReference>
<evidence type="ECO:0000313" key="1">
    <source>
        <dbReference type="EMBL" id="EHK78781.1"/>
    </source>
</evidence>
<reference evidence="1 2" key="1">
    <citation type="journal article" date="2012" name="J. Bacteriol.">
        <title>Draft Genome Sequence of Sinorhizobium meliloti CCNWSX0020, a Nitrogen-Fixing Symbiont with Copper Tolerance Capability Isolated from Lead-Zinc Mine Tailings.</title>
        <authorList>
            <person name="Li Z."/>
            <person name="Ma Z."/>
            <person name="Hao X."/>
            <person name="Wei G."/>
        </authorList>
    </citation>
    <scope>NUCLEOTIDE SEQUENCE [LARGE SCALE GENOMIC DNA]</scope>
    <source>
        <strain evidence="1 2">CCNWSX0020</strain>
    </source>
</reference>
<dbReference type="EMBL" id="AGVV01000008">
    <property type="protein sequence ID" value="EHK78781.1"/>
    <property type="molecule type" value="Genomic_DNA"/>
</dbReference>
<keyword evidence="1" id="KW-0378">Hydrolase</keyword>
<accession>H0FVR9</accession>
<evidence type="ECO:0000313" key="2">
    <source>
        <dbReference type="Proteomes" id="UP000004038"/>
    </source>
</evidence>
<proteinExistence type="predicted"/>
<dbReference type="PATRIC" id="fig|1107881.3.peg.1276"/>